<dbReference type="AlphaFoldDB" id="E8ZI31"/>
<protein>
    <submittedName>
        <fullName evidence="1">Uncharacterized protein</fullName>
    </submittedName>
</protein>
<name>E8ZI31_MYCHL</name>
<evidence type="ECO:0000313" key="1">
    <source>
        <dbReference type="EMBL" id="CBY92802.1"/>
    </source>
</evidence>
<gene>
    <name evidence="1" type="ordered locus">HF1_07940</name>
</gene>
<reference evidence="1 2" key="1">
    <citation type="journal article" date="2011" name="J. Bacteriol.">
        <title>Complete genome sequence of Mycoplasma haemofelis, a hemotropic mycoplasma.</title>
        <authorList>
            <person name="Barker E.N."/>
            <person name="Helps C.R."/>
            <person name="Peters I.R."/>
            <person name="Darby A.C."/>
            <person name="Radford A.D."/>
            <person name="Tasker S."/>
        </authorList>
    </citation>
    <scope>NUCLEOTIDE SEQUENCE [LARGE SCALE GENOMIC DNA]</scope>
    <source>
        <strain evidence="1 2">Langford 1</strain>
    </source>
</reference>
<sequence length="213" mass="23624">MGKFLLPAAGIGGAGAAGVGGYMIFKDKPVQPETTFRTHYSEAILKDNDALWDSKFTTLKDNGQPAHQKLAAAKTKFSSNAADEEAKRLHKEGCQDIYDSKLEKSNYLEDFKKYCSKTIKDGVTGTWITQASTETAKWNPQLTKLKSHDNSKNQALDSTLKVLKEQLSTGAETQWDNDKRNALKQWCDGIQGEIFMGSSDSKFTHAQLYCVET</sequence>
<keyword evidence="2" id="KW-1185">Reference proteome</keyword>
<accession>E8ZI31</accession>
<dbReference type="KEGG" id="mha:HF1_07940"/>
<evidence type="ECO:0000313" key="2">
    <source>
        <dbReference type="Proteomes" id="UP000008637"/>
    </source>
</evidence>
<dbReference type="OrthoDB" id="9826321at2"/>
<organism evidence="1 2">
    <name type="scientific">Mycoplasma haemofelis (strain Langford 1)</name>
    <name type="common">Haemobartonella felis</name>
    <dbReference type="NCBI Taxonomy" id="941640"/>
    <lineage>
        <taxon>Bacteria</taxon>
        <taxon>Bacillati</taxon>
        <taxon>Mycoplasmatota</taxon>
        <taxon>Mollicutes</taxon>
        <taxon>Mycoplasmataceae</taxon>
        <taxon>Mycoplasma</taxon>
    </lineage>
</organism>
<dbReference type="EMBL" id="FR773153">
    <property type="protein sequence ID" value="CBY92802.1"/>
    <property type="molecule type" value="Genomic_DNA"/>
</dbReference>
<dbReference type="HOGENOM" id="CLU_096783_0_0_14"/>
<dbReference type="Proteomes" id="UP000008637">
    <property type="component" value="Chromosome"/>
</dbReference>
<proteinExistence type="predicted"/>